<dbReference type="OrthoDB" id="2371840at2759"/>
<dbReference type="EMBL" id="CAJVPQ010025654">
    <property type="protein sequence ID" value="CAG8767142.1"/>
    <property type="molecule type" value="Genomic_DNA"/>
</dbReference>
<evidence type="ECO:0000313" key="2">
    <source>
        <dbReference type="Proteomes" id="UP000789570"/>
    </source>
</evidence>
<organism evidence="1 2">
    <name type="scientific">Funneliformis caledonium</name>
    <dbReference type="NCBI Taxonomy" id="1117310"/>
    <lineage>
        <taxon>Eukaryota</taxon>
        <taxon>Fungi</taxon>
        <taxon>Fungi incertae sedis</taxon>
        <taxon>Mucoromycota</taxon>
        <taxon>Glomeromycotina</taxon>
        <taxon>Glomeromycetes</taxon>
        <taxon>Glomerales</taxon>
        <taxon>Glomeraceae</taxon>
        <taxon>Funneliformis</taxon>
    </lineage>
</organism>
<protein>
    <submittedName>
        <fullName evidence="1">9054_t:CDS:1</fullName>
    </submittedName>
</protein>
<comment type="caution">
    <text evidence="1">The sequence shown here is derived from an EMBL/GenBank/DDBJ whole genome shotgun (WGS) entry which is preliminary data.</text>
</comment>
<feature type="non-terminal residue" evidence="1">
    <location>
        <position position="102"/>
    </location>
</feature>
<feature type="non-terminal residue" evidence="1">
    <location>
        <position position="1"/>
    </location>
</feature>
<dbReference type="AlphaFoldDB" id="A0A9N9J6S9"/>
<sequence>SLNLSLSAPWICEIIWESLIEQILVLTKIVDQYANFLKKTNERMHEIHYNSAPARDPSINLKVYTIDVSSDNIKEVYKELSNVLSFKDEYDFINMKHYLPKD</sequence>
<accession>A0A9N9J6S9</accession>
<evidence type="ECO:0000313" key="1">
    <source>
        <dbReference type="EMBL" id="CAG8767142.1"/>
    </source>
</evidence>
<reference evidence="1" key="1">
    <citation type="submission" date="2021-06" db="EMBL/GenBank/DDBJ databases">
        <authorList>
            <person name="Kallberg Y."/>
            <person name="Tangrot J."/>
            <person name="Rosling A."/>
        </authorList>
    </citation>
    <scope>NUCLEOTIDE SEQUENCE</scope>
    <source>
        <strain evidence="1">UK204</strain>
    </source>
</reference>
<keyword evidence="2" id="KW-1185">Reference proteome</keyword>
<name>A0A9N9J6S9_9GLOM</name>
<gene>
    <name evidence="1" type="ORF">FCALED_LOCUS17294</name>
</gene>
<proteinExistence type="predicted"/>
<dbReference type="Proteomes" id="UP000789570">
    <property type="component" value="Unassembled WGS sequence"/>
</dbReference>